<dbReference type="EMBL" id="BMOS01000010">
    <property type="protein sequence ID" value="GGN57436.1"/>
    <property type="molecule type" value="Genomic_DNA"/>
</dbReference>
<reference evidence="1" key="1">
    <citation type="journal article" date="2014" name="Int. J. Syst. Evol. Microbiol.">
        <title>Complete genome sequence of Corynebacterium casei LMG S-19264T (=DSM 44701T), isolated from a smear-ripened cheese.</title>
        <authorList>
            <consortium name="US DOE Joint Genome Institute (JGI-PGF)"/>
            <person name="Walter F."/>
            <person name="Albersmeier A."/>
            <person name="Kalinowski J."/>
            <person name="Ruckert C."/>
        </authorList>
    </citation>
    <scope>NUCLEOTIDE SEQUENCE</scope>
    <source>
        <strain evidence="1">JCM 17251</strain>
    </source>
</reference>
<dbReference type="AlphaFoldDB" id="A0A918D1H4"/>
<evidence type="ECO:0000313" key="2">
    <source>
        <dbReference type="Proteomes" id="UP000624041"/>
    </source>
</evidence>
<evidence type="ECO:0000313" key="1">
    <source>
        <dbReference type="EMBL" id="GGN57436.1"/>
    </source>
</evidence>
<gene>
    <name evidence="1" type="ORF">GCM10007971_18350</name>
</gene>
<dbReference type="RefSeq" id="WP_188856907.1">
    <property type="nucleotide sequence ID" value="NZ_BMOS01000010.1"/>
</dbReference>
<reference evidence="1" key="2">
    <citation type="submission" date="2020-09" db="EMBL/GenBank/DDBJ databases">
        <authorList>
            <person name="Sun Q."/>
            <person name="Ohkuma M."/>
        </authorList>
    </citation>
    <scope>NUCLEOTIDE SEQUENCE</scope>
    <source>
        <strain evidence="1">JCM 17251</strain>
    </source>
</reference>
<accession>A0A918D1H4</accession>
<protein>
    <submittedName>
        <fullName evidence="1">Uncharacterized protein</fullName>
    </submittedName>
</protein>
<dbReference type="Proteomes" id="UP000624041">
    <property type="component" value="Unassembled WGS sequence"/>
</dbReference>
<proteinExistence type="predicted"/>
<keyword evidence="2" id="KW-1185">Reference proteome</keyword>
<name>A0A918D1H4_9BACI</name>
<organism evidence="1 2">
    <name type="scientific">Oceanobacillus indicireducens</name>
    <dbReference type="NCBI Taxonomy" id="1004261"/>
    <lineage>
        <taxon>Bacteria</taxon>
        <taxon>Bacillati</taxon>
        <taxon>Bacillota</taxon>
        <taxon>Bacilli</taxon>
        <taxon>Bacillales</taxon>
        <taxon>Bacillaceae</taxon>
        <taxon>Oceanobacillus</taxon>
    </lineage>
</organism>
<comment type="caution">
    <text evidence="1">The sequence shown here is derived from an EMBL/GenBank/DDBJ whole genome shotgun (WGS) entry which is preliminary data.</text>
</comment>
<sequence>MENARSNVHPIDYRSDTRSTIDYSGNSDVDIEVNVDTTPIAYAMLCTLLATKQISDFEFKKAVRRLEDLTKKGRSPTIRDMNDLSQVKLYKKR</sequence>